<organism evidence="1 2">
    <name type="scientific">Ilex paraguariensis</name>
    <name type="common">yerba mate</name>
    <dbReference type="NCBI Taxonomy" id="185542"/>
    <lineage>
        <taxon>Eukaryota</taxon>
        <taxon>Viridiplantae</taxon>
        <taxon>Streptophyta</taxon>
        <taxon>Embryophyta</taxon>
        <taxon>Tracheophyta</taxon>
        <taxon>Spermatophyta</taxon>
        <taxon>Magnoliopsida</taxon>
        <taxon>eudicotyledons</taxon>
        <taxon>Gunneridae</taxon>
        <taxon>Pentapetalae</taxon>
        <taxon>asterids</taxon>
        <taxon>campanulids</taxon>
        <taxon>Aquifoliales</taxon>
        <taxon>Aquifoliaceae</taxon>
        <taxon>Ilex</taxon>
    </lineage>
</organism>
<comment type="caution">
    <text evidence="1">The sequence shown here is derived from an EMBL/GenBank/DDBJ whole genome shotgun (WGS) entry which is preliminary data.</text>
</comment>
<proteinExistence type="predicted"/>
<protein>
    <submittedName>
        <fullName evidence="1">Uncharacterized protein</fullName>
    </submittedName>
</protein>
<sequence length="69" mass="7746">MDVGGQPTVEVRWTDVKKSMAGEGEALRTAEWSVIGERFRWSSSEYEQPIIGIGSLSPRYIRAPSNPFM</sequence>
<dbReference type="Proteomes" id="UP001642360">
    <property type="component" value="Unassembled WGS sequence"/>
</dbReference>
<gene>
    <name evidence="1" type="ORF">ILEXP_LOCUS10183</name>
</gene>
<evidence type="ECO:0000313" key="1">
    <source>
        <dbReference type="EMBL" id="CAK9142500.1"/>
    </source>
</evidence>
<keyword evidence="2" id="KW-1185">Reference proteome</keyword>
<reference evidence="1 2" key="1">
    <citation type="submission" date="2024-02" db="EMBL/GenBank/DDBJ databases">
        <authorList>
            <person name="Vignale AGUSTIN F."/>
            <person name="Sosa J E."/>
            <person name="Modenutti C."/>
        </authorList>
    </citation>
    <scope>NUCLEOTIDE SEQUENCE [LARGE SCALE GENOMIC DNA]</scope>
</reference>
<name>A0ABC8RG16_9AQUA</name>
<dbReference type="EMBL" id="CAUOFW020001229">
    <property type="protein sequence ID" value="CAK9142500.1"/>
    <property type="molecule type" value="Genomic_DNA"/>
</dbReference>
<accession>A0ABC8RG16</accession>
<dbReference type="AlphaFoldDB" id="A0ABC8RG16"/>
<evidence type="ECO:0000313" key="2">
    <source>
        <dbReference type="Proteomes" id="UP001642360"/>
    </source>
</evidence>